<proteinExistence type="predicted"/>
<gene>
    <name evidence="3" type="ORF">PBAH0796_LOCUS11367</name>
</gene>
<dbReference type="Gene3D" id="1.10.8.10">
    <property type="entry name" value="DNA helicase RuvA subunit, C-terminal domain"/>
    <property type="match status" value="1"/>
</dbReference>
<feature type="region of interest" description="Disordered" evidence="1">
    <location>
        <begin position="158"/>
        <end position="177"/>
    </location>
</feature>
<feature type="domain" description="NAC-A/B" evidence="2">
    <location>
        <begin position="73"/>
        <end position="138"/>
    </location>
</feature>
<dbReference type="GO" id="GO:0005854">
    <property type="term" value="C:nascent polypeptide-associated complex"/>
    <property type="evidence" value="ECO:0007669"/>
    <property type="project" value="InterPro"/>
</dbReference>
<dbReference type="InterPro" id="IPR038187">
    <property type="entry name" value="NAC_A/B_dom_sf"/>
</dbReference>
<dbReference type="InterPro" id="IPR044034">
    <property type="entry name" value="NAC-like_UBA"/>
</dbReference>
<dbReference type="CDD" id="cd22054">
    <property type="entry name" value="NAC_NACA"/>
    <property type="match status" value="1"/>
</dbReference>
<dbReference type="EMBL" id="HBEG01018749">
    <property type="protein sequence ID" value="CAD8356000.1"/>
    <property type="molecule type" value="Transcribed_RNA"/>
</dbReference>
<dbReference type="PANTHER" id="PTHR21713">
    <property type="entry name" value="NASCENT POLYPEPTIDE ASSOCIATED COMPLEX ALPHA SUBUNIT-RELATED"/>
    <property type="match status" value="1"/>
</dbReference>
<feature type="region of interest" description="Disordered" evidence="1">
    <location>
        <begin position="1"/>
        <end position="87"/>
    </location>
</feature>
<name>A0A7S0FEZ6_9DINO</name>
<dbReference type="InterPro" id="IPR016641">
    <property type="entry name" value="EGD2/NACA0like"/>
</dbReference>
<dbReference type="Gene3D" id="2.20.70.30">
    <property type="entry name" value="Nascent polypeptide-associated complex domain"/>
    <property type="match status" value="1"/>
</dbReference>
<dbReference type="Pfam" id="PF19026">
    <property type="entry name" value="UBA_HYPK"/>
    <property type="match status" value="1"/>
</dbReference>
<sequence>MAQVLRDPATDHLGTWPPPLFAAARTRTMSKKKEEVEAEAEADGSDDDSSTDEDMPNLENTDGSKKEERSKQNRSEKKSRKAVQKLGMKPVPGIVRVTVKKSKNILFVISKPDVHKSPNSDTYIVFGEAKIEDLSAQAQASAAQQFTQHSAEAAIEPKEAVKADAPKIEEVEDGDVDETGIEPKDIELVMSQVSCSRAKAVQALKSNNNDIVEAIMMLSSS</sequence>
<feature type="compositionally biased region" description="Basic and acidic residues" evidence="1">
    <location>
        <begin position="158"/>
        <end position="169"/>
    </location>
</feature>
<dbReference type="InterPro" id="IPR002715">
    <property type="entry name" value="Nas_poly-pep-assoc_cplx_dom"/>
</dbReference>
<dbReference type="SMART" id="SM01407">
    <property type="entry name" value="NAC"/>
    <property type="match status" value="1"/>
</dbReference>
<evidence type="ECO:0000259" key="2">
    <source>
        <dbReference type="PROSITE" id="PS51151"/>
    </source>
</evidence>
<feature type="compositionally biased region" description="Acidic residues" evidence="1">
    <location>
        <begin position="36"/>
        <end position="56"/>
    </location>
</feature>
<dbReference type="CDD" id="cd14358">
    <property type="entry name" value="UBA_NAC_euk"/>
    <property type="match status" value="1"/>
</dbReference>
<dbReference type="Pfam" id="PF01849">
    <property type="entry name" value="NAC"/>
    <property type="match status" value="1"/>
</dbReference>
<dbReference type="PROSITE" id="PS51151">
    <property type="entry name" value="NAC_AB"/>
    <property type="match status" value="1"/>
</dbReference>
<feature type="compositionally biased region" description="Basic and acidic residues" evidence="1">
    <location>
        <begin position="62"/>
        <end position="76"/>
    </location>
</feature>
<accession>A0A7S0FEZ6</accession>
<reference evidence="3" key="1">
    <citation type="submission" date="2021-01" db="EMBL/GenBank/DDBJ databases">
        <authorList>
            <person name="Corre E."/>
            <person name="Pelletier E."/>
            <person name="Niang G."/>
            <person name="Scheremetjew M."/>
            <person name="Finn R."/>
            <person name="Kale V."/>
            <person name="Holt S."/>
            <person name="Cochrane G."/>
            <person name="Meng A."/>
            <person name="Brown T."/>
            <person name="Cohen L."/>
        </authorList>
    </citation>
    <scope>NUCLEOTIDE SEQUENCE</scope>
    <source>
        <strain evidence="3">Pbaha01</strain>
    </source>
</reference>
<organism evidence="3">
    <name type="scientific">Pyrodinium bahamense</name>
    <dbReference type="NCBI Taxonomy" id="73915"/>
    <lineage>
        <taxon>Eukaryota</taxon>
        <taxon>Sar</taxon>
        <taxon>Alveolata</taxon>
        <taxon>Dinophyceae</taxon>
        <taxon>Gonyaulacales</taxon>
        <taxon>Pyrocystaceae</taxon>
        <taxon>Pyrodinium</taxon>
    </lineage>
</organism>
<dbReference type="AlphaFoldDB" id="A0A7S0FEZ6"/>
<evidence type="ECO:0000256" key="1">
    <source>
        <dbReference type="SAM" id="MobiDB-lite"/>
    </source>
</evidence>
<protein>
    <recommendedName>
        <fullName evidence="2">NAC-A/B domain-containing protein</fullName>
    </recommendedName>
</protein>
<evidence type="ECO:0000313" key="3">
    <source>
        <dbReference type="EMBL" id="CAD8356000.1"/>
    </source>
</evidence>
<dbReference type="FunFam" id="2.20.70.30:FF:000002">
    <property type="entry name" value="Nascent polypeptide-associated complex (NAC), alpha subunit"/>
    <property type="match status" value="1"/>
</dbReference>